<dbReference type="RefSeq" id="WP_107196329.1">
    <property type="nucleotide sequence ID" value="NZ_CP029462.1"/>
</dbReference>
<gene>
    <name evidence="1" type="ORF">DKB62_09955</name>
</gene>
<name>A0A346B166_9FIRM</name>
<accession>A0A346B166</accession>
<proteinExistence type="predicted"/>
<dbReference type="AlphaFoldDB" id="A0A346B166"/>
<evidence type="ECO:0000313" key="2">
    <source>
        <dbReference type="Proteomes" id="UP000254337"/>
    </source>
</evidence>
<dbReference type="InterPro" id="IPR020049">
    <property type="entry name" value="Major_capsid-like"/>
</dbReference>
<dbReference type="PIRSF" id="PIRSF029202">
    <property type="entry name" value="UCP029202"/>
    <property type="match status" value="1"/>
</dbReference>
<keyword evidence="2" id="KW-1185">Reference proteome</keyword>
<evidence type="ECO:0000313" key="1">
    <source>
        <dbReference type="EMBL" id="AXL21859.1"/>
    </source>
</evidence>
<dbReference type="EMBL" id="CP029462">
    <property type="protein sequence ID" value="AXL21859.1"/>
    <property type="molecule type" value="Genomic_DNA"/>
</dbReference>
<dbReference type="Pfam" id="PF09950">
    <property type="entry name" value="Major_capside"/>
    <property type="match status" value="1"/>
</dbReference>
<protein>
    <submittedName>
        <fullName evidence="1">DUF2184 domain-containing protein</fullName>
    </submittedName>
</protein>
<reference evidence="1 2" key="1">
    <citation type="submission" date="2018-05" db="EMBL/GenBank/DDBJ databases">
        <title>Complete genome sequence of Megasphaera sp. AJH120T, isolated from the ceca of a chicken.</title>
        <authorList>
            <person name="Maki J."/>
            <person name="Looft T."/>
        </authorList>
    </citation>
    <scope>NUCLEOTIDE SEQUENCE [LARGE SCALE GENOMIC DNA]</scope>
    <source>
        <strain evidence="1 2">AJH120</strain>
    </source>
</reference>
<dbReference type="OrthoDB" id="9811942at2"/>
<sequence length="323" mass="35970">MPTDNNIRYDDRDYNAIVHTGNFDADGSVFLARQLTHIRAQVLRVKKAALNSFDVFPVTTDIPVGAETALQRVYDSVGVAEIISNWADDLPRVDLLAQESAVTVKMLGDAYGYNYREVQNAQFAGISLSAERGRIARYAVDYKLNSIAWHGDAAHKIVGFLDNPNISEFTLPADGGDSSSTKLKDKTEEQVFRDLNDFIESIPEATNDVEQANTLLLPPSVYSYLATTRLSYTETTYLNFFRQAHPEITRIMRVGELKGAGESGKDVMIAGYFDPTYIKFEIPIRFDQLPVEYRNLEYVINCVASTAGVTVTMPFAFVKAEGC</sequence>
<organism evidence="1 2">
    <name type="scientific">Megasphaera stantonii</name>
    <dbReference type="NCBI Taxonomy" id="2144175"/>
    <lineage>
        <taxon>Bacteria</taxon>
        <taxon>Bacillati</taxon>
        <taxon>Bacillota</taxon>
        <taxon>Negativicutes</taxon>
        <taxon>Veillonellales</taxon>
        <taxon>Veillonellaceae</taxon>
        <taxon>Megasphaera</taxon>
    </lineage>
</organism>
<dbReference type="Proteomes" id="UP000254337">
    <property type="component" value="Chromosome"/>
</dbReference>
<dbReference type="KEGG" id="meg:DKB62_09955"/>